<dbReference type="RefSeq" id="WP_016416427.1">
    <property type="nucleotide sequence ID" value="NZ_AUAB01000002.1"/>
</dbReference>
<sequence>MPKPIPLWGVVTPEGEPVVGSLYHTQYGAMYRYCAYRNIEPEERPAFWREQKAKGYSVQPFTLHQEQVHG</sequence>
<dbReference type="STRING" id="1121939.L861_09075"/>
<proteinExistence type="predicted"/>
<keyword evidence="2" id="KW-1185">Reference proteome</keyword>
<gene>
    <name evidence="1" type="ORF">L861_09075</name>
</gene>
<evidence type="ECO:0000313" key="2">
    <source>
        <dbReference type="Proteomes" id="UP000014463"/>
    </source>
</evidence>
<dbReference type="Proteomes" id="UP000014463">
    <property type="component" value="Unassembled WGS sequence"/>
</dbReference>
<dbReference type="EMBL" id="ASTJ01000024">
    <property type="protein sequence ID" value="EPC02492.1"/>
    <property type="molecule type" value="Genomic_DNA"/>
</dbReference>
<organism evidence="1 2">
    <name type="scientific">Litchfieldella anticariensis (strain DSM 16096 / CECT 5854 / CIP 108499 / LMG 22089 / FP35)</name>
    <name type="common">Halomonas anticariensis</name>
    <dbReference type="NCBI Taxonomy" id="1121939"/>
    <lineage>
        <taxon>Bacteria</taxon>
        <taxon>Pseudomonadati</taxon>
        <taxon>Pseudomonadota</taxon>
        <taxon>Gammaproteobacteria</taxon>
        <taxon>Oceanospirillales</taxon>
        <taxon>Halomonadaceae</taxon>
        <taxon>Litchfieldella</taxon>
    </lineage>
</organism>
<dbReference type="PATRIC" id="fig|1121939.11.peg.1922"/>
<reference evidence="1 2" key="1">
    <citation type="journal article" date="2013" name="Genome Announc.">
        <title>Draft genome sequence of the moderately halophilic gammaproteobacterium Halomonas anticariensis FP35.</title>
        <authorList>
            <person name="Tahrioui A."/>
            <person name="Quesada E."/>
            <person name="Llamas I."/>
        </authorList>
    </citation>
    <scope>NUCLEOTIDE SEQUENCE [LARGE SCALE GENOMIC DNA]</scope>
    <source>
        <strain evidence="2">DSM 16096 / CECT 5854 / LMG 22089 / FP35</strain>
    </source>
</reference>
<dbReference type="AlphaFoldDB" id="S2KK41"/>
<accession>S2KK41</accession>
<dbReference type="OrthoDB" id="9929550at2"/>
<name>S2KK41_LITA3</name>
<comment type="caution">
    <text evidence="1">The sequence shown here is derived from an EMBL/GenBank/DDBJ whole genome shotgun (WGS) entry which is preliminary data.</text>
</comment>
<evidence type="ECO:0000313" key="1">
    <source>
        <dbReference type="EMBL" id="EPC02492.1"/>
    </source>
</evidence>
<protein>
    <submittedName>
        <fullName evidence="1">Uncharacterized protein</fullName>
    </submittedName>
</protein>